<dbReference type="EMBL" id="NIVC01004494">
    <property type="protein sequence ID" value="PAA47323.1"/>
    <property type="molecule type" value="Genomic_DNA"/>
</dbReference>
<dbReference type="InterPro" id="IPR051589">
    <property type="entry name" value="Sialate-O-sulfotransferase"/>
</dbReference>
<dbReference type="EMBL" id="NIVC01001322">
    <property type="protein sequence ID" value="PAA69441.1"/>
    <property type="molecule type" value="Genomic_DNA"/>
</dbReference>
<gene>
    <name evidence="4" type="ORF">BOX15_Mlig024181g1</name>
    <name evidence="3" type="ORF">BOX15_Mlig024181g2</name>
</gene>
<keyword evidence="1" id="KW-0677">Repeat</keyword>
<proteinExistence type="predicted"/>
<evidence type="ECO:0000256" key="1">
    <source>
        <dbReference type="ARBA" id="ARBA00022737"/>
    </source>
</evidence>
<dbReference type="STRING" id="282301.A0A267DDF4"/>
<evidence type="ECO:0000313" key="3">
    <source>
        <dbReference type="EMBL" id="PAA47323.1"/>
    </source>
</evidence>
<accession>A0A267DDF4</accession>
<sequence length="171" mass="19005">MAPYLCLPNCQVLGKRFFGITQNKCYCGNDLLTLKITPNRCNQRCSAKEETRCGGLNAMSVYNVTGITIPLVPAPSKGCFMWDPIELVLNFEMKENFPVMNQENCARSCLKKSAKLFGLANGNRCYCGNEIIRGTALTQDYCNQQCQNAQYGLKCGGSFAIEIFDLVLIKV</sequence>
<reference evidence="3 5" key="1">
    <citation type="submission" date="2017-06" db="EMBL/GenBank/DDBJ databases">
        <title>A platform for efficient transgenesis in Macrostomum lignano, a flatworm model organism for stem cell research.</title>
        <authorList>
            <person name="Berezikov E."/>
        </authorList>
    </citation>
    <scope>NUCLEOTIDE SEQUENCE [LARGE SCALE GENOMIC DNA]</scope>
    <source>
        <strain evidence="3">DV1</strain>
        <tissue evidence="3">Whole organism</tissue>
    </source>
</reference>
<dbReference type="AlphaFoldDB" id="A0A267DDF4"/>
<evidence type="ECO:0000259" key="2">
    <source>
        <dbReference type="PROSITE" id="PS51212"/>
    </source>
</evidence>
<dbReference type="PANTHER" id="PTHR45964:SF5">
    <property type="entry name" value="WSCD FAMILY MEMBER CG9164"/>
    <property type="match status" value="1"/>
</dbReference>
<dbReference type="Pfam" id="PF01822">
    <property type="entry name" value="WSC"/>
    <property type="match status" value="2"/>
</dbReference>
<feature type="domain" description="WSC" evidence="2">
    <location>
        <begin position="73"/>
        <end position="167"/>
    </location>
</feature>
<dbReference type="OrthoDB" id="9935125at2759"/>
<keyword evidence="5" id="KW-1185">Reference proteome</keyword>
<comment type="caution">
    <text evidence="3">The sequence shown here is derived from an EMBL/GenBank/DDBJ whole genome shotgun (WGS) entry which is preliminary data.</text>
</comment>
<name>A0A267DDF4_9PLAT</name>
<feature type="domain" description="WSC" evidence="2">
    <location>
        <begin position="1"/>
        <end position="65"/>
    </location>
</feature>
<protein>
    <recommendedName>
        <fullName evidence="2">WSC domain-containing protein</fullName>
    </recommendedName>
</protein>
<organism evidence="3 5">
    <name type="scientific">Macrostomum lignano</name>
    <dbReference type="NCBI Taxonomy" id="282301"/>
    <lineage>
        <taxon>Eukaryota</taxon>
        <taxon>Metazoa</taxon>
        <taxon>Spiralia</taxon>
        <taxon>Lophotrochozoa</taxon>
        <taxon>Platyhelminthes</taxon>
        <taxon>Rhabditophora</taxon>
        <taxon>Macrostomorpha</taxon>
        <taxon>Macrostomida</taxon>
        <taxon>Macrostomidae</taxon>
        <taxon>Macrostomum</taxon>
    </lineage>
</organism>
<dbReference type="InterPro" id="IPR002889">
    <property type="entry name" value="WSC_carb-bd"/>
</dbReference>
<dbReference type="Proteomes" id="UP000215902">
    <property type="component" value="Unassembled WGS sequence"/>
</dbReference>
<dbReference type="PROSITE" id="PS51212">
    <property type="entry name" value="WSC"/>
    <property type="match status" value="2"/>
</dbReference>
<dbReference type="PANTHER" id="PTHR45964">
    <property type="entry name" value="WSCD FAMILY MEMBER CG9164"/>
    <property type="match status" value="1"/>
</dbReference>
<evidence type="ECO:0000313" key="5">
    <source>
        <dbReference type="Proteomes" id="UP000215902"/>
    </source>
</evidence>
<evidence type="ECO:0000313" key="4">
    <source>
        <dbReference type="EMBL" id="PAA69441.1"/>
    </source>
</evidence>